<evidence type="ECO:0000313" key="3">
    <source>
        <dbReference type="Proteomes" id="UP001499882"/>
    </source>
</evidence>
<name>A0ABP8Z7C1_9ACTN</name>
<feature type="compositionally biased region" description="Low complexity" evidence="1">
    <location>
        <begin position="41"/>
        <end position="52"/>
    </location>
</feature>
<proteinExistence type="predicted"/>
<protein>
    <submittedName>
        <fullName evidence="2">Uncharacterized protein</fullName>
    </submittedName>
</protein>
<evidence type="ECO:0000313" key="2">
    <source>
        <dbReference type="EMBL" id="GAA4747866.1"/>
    </source>
</evidence>
<evidence type="ECO:0000256" key="1">
    <source>
        <dbReference type="SAM" id="MobiDB-lite"/>
    </source>
</evidence>
<keyword evidence="3" id="KW-1185">Reference proteome</keyword>
<sequence length="60" mass="5932">MPTFEIQPQKHETFSAVGDAAAVIAAVAATAQAVATVTPALRGSGSAASSGADQPGKHKR</sequence>
<dbReference type="EMBL" id="BAABKN010000023">
    <property type="protein sequence ID" value="GAA4747866.1"/>
    <property type="molecule type" value="Genomic_DNA"/>
</dbReference>
<gene>
    <name evidence="2" type="ORF">GCM10023350_35980</name>
</gene>
<feature type="region of interest" description="Disordered" evidence="1">
    <location>
        <begin position="41"/>
        <end position="60"/>
    </location>
</feature>
<comment type="caution">
    <text evidence="2">The sequence shown here is derived from an EMBL/GenBank/DDBJ whole genome shotgun (WGS) entry which is preliminary data.</text>
</comment>
<accession>A0ABP8Z7C1</accession>
<dbReference type="Proteomes" id="UP001499882">
    <property type="component" value="Unassembled WGS sequence"/>
</dbReference>
<organism evidence="2 3">
    <name type="scientific">Nocardioides endophyticus</name>
    <dbReference type="NCBI Taxonomy" id="1353775"/>
    <lineage>
        <taxon>Bacteria</taxon>
        <taxon>Bacillati</taxon>
        <taxon>Actinomycetota</taxon>
        <taxon>Actinomycetes</taxon>
        <taxon>Propionibacteriales</taxon>
        <taxon>Nocardioidaceae</taxon>
        <taxon>Nocardioides</taxon>
    </lineage>
</organism>
<reference evidence="3" key="1">
    <citation type="journal article" date="2019" name="Int. J. Syst. Evol. Microbiol.">
        <title>The Global Catalogue of Microorganisms (GCM) 10K type strain sequencing project: providing services to taxonomists for standard genome sequencing and annotation.</title>
        <authorList>
            <consortium name="The Broad Institute Genomics Platform"/>
            <consortium name="The Broad Institute Genome Sequencing Center for Infectious Disease"/>
            <person name="Wu L."/>
            <person name="Ma J."/>
        </authorList>
    </citation>
    <scope>NUCLEOTIDE SEQUENCE [LARGE SCALE GENOMIC DNA]</scope>
    <source>
        <strain evidence="3">JCM 18532</strain>
    </source>
</reference>